<dbReference type="InterPro" id="IPR001753">
    <property type="entry name" value="Enoyl-CoA_hydra/iso"/>
</dbReference>
<protein>
    <recommendedName>
        <fullName evidence="6">Enoyl-CoA hydratase</fullName>
    </recommendedName>
</protein>
<sequence>MPSYWAQDTGKHAGGEFTDLVWVDISPLPVWEMEIAGSTNNLPSPGAAMPTVYPALYTLFSLSIEAMLPPHSDELKVSLPDEHVLLITLNRPRSLNAMTPTMTADLKRVLDWFEEEPQLWVVIVTGAGRLFCAGADLKAWNKDQQAGGSNEQENTASNFNGFGSLSRRQSNKPIIAAVNGGAYGGGVEIILNCDIVIASDDAKFALPEVKRGVVAAQGGIPRLFQIAGHQLASEMLLTGRTITGQEASLMTHIWSNFSKRVYKGENIKEGLKAFAEVRQYCVDTTFRSPLTSFISDELQYGEILRNFDGSDDPYHQYSFENS</sequence>
<evidence type="ECO:0000313" key="5">
    <source>
        <dbReference type="Proteomes" id="UP001213000"/>
    </source>
</evidence>
<comment type="caution">
    <text evidence="4">The sequence shown here is derived from an EMBL/GenBank/DDBJ whole genome shotgun (WGS) entry which is preliminary data.</text>
</comment>
<organism evidence="4 5">
    <name type="scientific">Leucocoprinus birnbaumii</name>
    <dbReference type="NCBI Taxonomy" id="56174"/>
    <lineage>
        <taxon>Eukaryota</taxon>
        <taxon>Fungi</taxon>
        <taxon>Dikarya</taxon>
        <taxon>Basidiomycota</taxon>
        <taxon>Agaricomycotina</taxon>
        <taxon>Agaricomycetes</taxon>
        <taxon>Agaricomycetidae</taxon>
        <taxon>Agaricales</taxon>
        <taxon>Agaricineae</taxon>
        <taxon>Agaricaceae</taxon>
        <taxon>Leucocoprinus</taxon>
    </lineage>
</organism>
<dbReference type="Proteomes" id="UP001213000">
    <property type="component" value="Unassembled WGS sequence"/>
</dbReference>
<evidence type="ECO:0000313" key="4">
    <source>
        <dbReference type="EMBL" id="KAJ3568550.1"/>
    </source>
</evidence>
<dbReference type="InterPro" id="IPR029045">
    <property type="entry name" value="ClpP/crotonase-like_dom_sf"/>
</dbReference>
<comment type="similarity">
    <text evidence="1 2">Belongs to the enoyl-CoA hydratase/isomerase family.</text>
</comment>
<dbReference type="SUPFAM" id="SSF52096">
    <property type="entry name" value="ClpP/crotonase"/>
    <property type="match status" value="1"/>
</dbReference>
<dbReference type="Pfam" id="PF00378">
    <property type="entry name" value="ECH_1"/>
    <property type="match status" value="1"/>
</dbReference>
<dbReference type="GO" id="GO:0003824">
    <property type="term" value="F:catalytic activity"/>
    <property type="evidence" value="ECO:0007669"/>
    <property type="project" value="InterPro"/>
</dbReference>
<name>A0AAD5VSG6_9AGAR</name>
<accession>A0AAD5VSG6</accession>
<dbReference type="PROSITE" id="PS00166">
    <property type="entry name" value="ENOYL_COA_HYDRATASE"/>
    <property type="match status" value="1"/>
</dbReference>
<evidence type="ECO:0008006" key="6">
    <source>
        <dbReference type="Google" id="ProtNLM"/>
    </source>
</evidence>
<dbReference type="PANTHER" id="PTHR11941:SF158">
    <property type="entry name" value="ENOYL-COA HYDRATASE (AFU_ORTHOLOGUE AFUA_2G10650)"/>
    <property type="match status" value="1"/>
</dbReference>
<evidence type="ECO:0000256" key="1">
    <source>
        <dbReference type="ARBA" id="ARBA00005254"/>
    </source>
</evidence>
<dbReference type="EMBL" id="JANIEX010000339">
    <property type="protein sequence ID" value="KAJ3568550.1"/>
    <property type="molecule type" value="Genomic_DNA"/>
</dbReference>
<dbReference type="Gene3D" id="3.90.226.10">
    <property type="entry name" value="2-enoyl-CoA Hydratase, Chain A, domain 1"/>
    <property type="match status" value="1"/>
</dbReference>
<evidence type="ECO:0000256" key="3">
    <source>
        <dbReference type="SAM" id="MobiDB-lite"/>
    </source>
</evidence>
<dbReference type="CDD" id="cd06558">
    <property type="entry name" value="crotonase-like"/>
    <property type="match status" value="1"/>
</dbReference>
<dbReference type="GO" id="GO:0005739">
    <property type="term" value="C:mitochondrion"/>
    <property type="evidence" value="ECO:0007669"/>
    <property type="project" value="TreeGrafter"/>
</dbReference>
<feature type="region of interest" description="Disordered" evidence="3">
    <location>
        <begin position="143"/>
        <end position="162"/>
    </location>
</feature>
<evidence type="ECO:0000256" key="2">
    <source>
        <dbReference type="RuleBase" id="RU003707"/>
    </source>
</evidence>
<dbReference type="AlphaFoldDB" id="A0AAD5VSG6"/>
<keyword evidence="5" id="KW-1185">Reference proteome</keyword>
<proteinExistence type="inferred from homology"/>
<reference evidence="4" key="1">
    <citation type="submission" date="2022-07" db="EMBL/GenBank/DDBJ databases">
        <title>Genome Sequence of Leucocoprinus birnbaumii.</title>
        <authorList>
            <person name="Buettner E."/>
        </authorList>
    </citation>
    <scope>NUCLEOTIDE SEQUENCE</scope>
    <source>
        <strain evidence="4">VT141</strain>
    </source>
</reference>
<dbReference type="PANTHER" id="PTHR11941">
    <property type="entry name" value="ENOYL-COA HYDRATASE-RELATED"/>
    <property type="match status" value="1"/>
</dbReference>
<dbReference type="InterPro" id="IPR018376">
    <property type="entry name" value="Enoyl-CoA_hyd/isom_CS"/>
</dbReference>
<dbReference type="GO" id="GO:0006635">
    <property type="term" value="P:fatty acid beta-oxidation"/>
    <property type="evidence" value="ECO:0007669"/>
    <property type="project" value="TreeGrafter"/>
</dbReference>
<gene>
    <name evidence="4" type="ORF">NP233_g5637</name>
</gene>